<accession>A0A4Z1L677</accession>
<comment type="caution">
    <text evidence="1">The sequence shown here is derived from an EMBL/GenBank/DDBJ whole genome shotgun (WGS) entry which is preliminary data.</text>
</comment>
<gene>
    <name evidence="1" type="ORF">BPOR_0005g00430</name>
</gene>
<evidence type="ECO:0000313" key="2">
    <source>
        <dbReference type="Proteomes" id="UP000297280"/>
    </source>
</evidence>
<organism evidence="1 2">
    <name type="scientific">Botrytis porri</name>
    <dbReference type="NCBI Taxonomy" id="87229"/>
    <lineage>
        <taxon>Eukaryota</taxon>
        <taxon>Fungi</taxon>
        <taxon>Dikarya</taxon>
        <taxon>Ascomycota</taxon>
        <taxon>Pezizomycotina</taxon>
        <taxon>Leotiomycetes</taxon>
        <taxon>Helotiales</taxon>
        <taxon>Sclerotiniaceae</taxon>
        <taxon>Botrytis</taxon>
    </lineage>
</organism>
<dbReference type="Proteomes" id="UP000297280">
    <property type="component" value="Unassembled WGS sequence"/>
</dbReference>
<name>A0A4Z1L677_9HELO</name>
<protein>
    <submittedName>
        <fullName evidence="1">Uncharacterized protein</fullName>
    </submittedName>
</protein>
<reference evidence="1 2" key="1">
    <citation type="submission" date="2017-12" db="EMBL/GenBank/DDBJ databases">
        <title>Comparative genomics of Botrytis spp.</title>
        <authorList>
            <person name="Valero-Jimenez C.A."/>
            <person name="Tapia P."/>
            <person name="Veloso J."/>
            <person name="Silva-Moreno E."/>
            <person name="Staats M."/>
            <person name="Valdes J.H."/>
            <person name="Van Kan J.A.L."/>
        </authorList>
    </citation>
    <scope>NUCLEOTIDE SEQUENCE [LARGE SCALE GENOMIC DNA]</scope>
    <source>
        <strain evidence="1 2">MUCL3349</strain>
    </source>
</reference>
<dbReference type="AlphaFoldDB" id="A0A4Z1L677"/>
<dbReference type="EMBL" id="PQXO01000005">
    <property type="protein sequence ID" value="TGO92354.1"/>
    <property type="molecule type" value="Genomic_DNA"/>
</dbReference>
<sequence>MVCQAQKSQFRTLLSSLQFPISATSAPPPHMYECIRTPIISQYYGSKQGRYFYWVVLEMCEDRRAIESIYKCLLCCHGRFSVYW</sequence>
<proteinExistence type="predicted"/>
<evidence type="ECO:0000313" key="1">
    <source>
        <dbReference type="EMBL" id="TGO92354.1"/>
    </source>
</evidence>
<keyword evidence="2" id="KW-1185">Reference proteome</keyword>